<dbReference type="InterPro" id="IPR002298">
    <property type="entry name" value="DNA_polymerase_A"/>
</dbReference>
<dbReference type="PANTHER" id="PTHR10133">
    <property type="entry name" value="DNA POLYMERASE I"/>
    <property type="match status" value="1"/>
</dbReference>
<dbReference type="Gene3D" id="1.10.150.20">
    <property type="entry name" value="5' to 3' exonuclease, C-terminal subdomain"/>
    <property type="match status" value="2"/>
</dbReference>
<evidence type="ECO:0000256" key="11">
    <source>
        <dbReference type="ARBA" id="ARBA00022932"/>
    </source>
</evidence>
<proteinExistence type="inferred from homology"/>
<dbReference type="SMART" id="SM00279">
    <property type="entry name" value="HhH2"/>
    <property type="match status" value="1"/>
</dbReference>
<dbReference type="InterPro" id="IPR002562">
    <property type="entry name" value="3'-5'_exonuclease_dom"/>
</dbReference>
<keyword evidence="9 16" id="KW-0378">Hydrolase</keyword>
<dbReference type="InterPro" id="IPR029060">
    <property type="entry name" value="PIN-like_dom_sf"/>
</dbReference>
<keyword evidence="11 16" id="KW-0239">DNA-directed DNA polymerase</keyword>
<evidence type="ECO:0000256" key="16">
    <source>
        <dbReference type="RuleBase" id="RU004460"/>
    </source>
</evidence>
<dbReference type="RefSeq" id="WP_145200085.1">
    <property type="nucleotide sequence ID" value="NZ_CP036434.1"/>
</dbReference>
<evidence type="ECO:0000256" key="13">
    <source>
        <dbReference type="ARBA" id="ARBA00023204"/>
    </source>
</evidence>
<dbReference type="CDD" id="cd08637">
    <property type="entry name" value="DNA_pol_A_pol_I_C"/>
    <property type="match status" value="1"/>
</dbReference>
<dbReference type="GO" id="GO:0008409">
    <property type="term" value="F:5'-3' exonuclease activity"/>
    <property type="evidence" value="ECO:0007669"/>
    <property type="project" value="UniProtKB-UniRule"/>
</dbReference>
<evidence type="ECO:0000256" key="7">
    <source>
        <dbReference type="ARBA" id="ARBA00022722"/>
    </source>
</evidence>
<dbReference type="Gene3D" id="1.20.1060.10">
    <property type="entry name" value="Taq DNA Polymerase, Chain T, domain 4"/>
    <property type="match status" value="1"/>
</dbReference>
<evidence type="ECO:0000313" key="21">
    <source>
        <dbReference type="Proteomes" id="UP000320390"/>
    </source>
</evidence>
<dbReference type="InterPro" id="IPR002421">
    <property type="entry name" value="5-3_exonuclease"/>
</dbReference>
<feature type="domain" description="5'-3' exonuclease" evidence="18">
    <location>
        <begin position="2"/>
        <end position="262"/>
    </location>
</feature>
<evidence type="ECO:0000256" key="15">
    <source>
        <dbReference type="NCBIfam" id="TIGR00593"/>
    </source>
</evidence>
<gene>
    <name evidence="20" type="primary">polA_1</name>
    <name evidence="16" type="synonym">polA</name>
    <name evidence="20" type="ORF">Poly30_36040</name>
</gene>
<keyword evidence="13 16" id="KW-0234">DNA repair</keyword>
<evidence type="ECO:0000259" key="19">
    <source>
        <dbReference type="SMART" id="SM00482"/>
    </source>
</evidence>
<dbReference type="CDD" id="cd09859">
    <property type="entry name" value="PIN_53EXO"/>
    <property type="match status" value="1"/>
</dbReference>
<dbReference type="NCBIfam" id="TIGR00593">
    <property type="entry name" value="pola"/>
    <property type="match status" value="1"/>
</dbReference>
<dbReference type="SMART" id="SM00475">
    <property type="entry name" value="53EXOc"/>
    <property type="match status" value="1"/>
</dbReference>
<evidence type="ECO:0000256" key="9">
    <source>
        <dbReference type="ARBA" id="ARBA00022801"/>
    </source>
</evidence>
<keyword evidence="6 16" id="KW-0235">DNA replication</keyword>
<dbReference type="Pfam" id="PF01367">
    <property type="entry name" value="5_3_exonuc"/>
    <property type="match status" value="1"/>
</dbReference>
<protein>
    <recommendedName>
        <fullName evidence="3 15">DNA polymerase I</fullName>
        <ecNumber evidence="2 15">2.7.7.7</ecNumber>
    </recommendedName>
</protein>
<dbReference type="Proteomes" id="UP000320390">
    <property type="component" value="Chromosome"/>
</dbReference>
<evidence type="ECO:0000313" key="20">
    <source>
        <dbReference type="EMBL" id="QDV08068.1"/>
    </source>
</evidence>
<evidence type="ECO:0000259" key="18">
    <source>
        <dbReference type="SMART" id="SM00475"/>
    </source>
</evidence>
<dbReference type="InterPro" id="IPR008918">
    <property type="entry name" value="HhH2"/>
</dbReference>
<dbReference type="GO" id="GO:0003677">
    <property type="term" value="F:DNA binding"/>
    <property type="evidence" value="ECO:0007669"/>
    <property type="project" value="UniProtKB-UniRule"/>
</dbReference>
<accession>A0A518EVH7</accession>
<dbReference type="SUPFAM" id="SSF88723">
    <property type="entry name" value="PIN domain-like"/>
    <property type="match status" value="1"/>
</dbReference>
<reference evidence="20 21" key="1">
    <citation type="submission" date="2019-02" db="EMBL/GenBank/DDBJ databases">
        <title>Deep-cultivation of Planctomycetes and their phenomic and genomic characterization uncovers novel biology.</title>
        <authorList>
            <person name="Wiegand S."/>
            <person name="Jogler M."/>
            <person name="Boedeker C."/>
            <person name="Pinto D."/>
            <person name="Vollmers J."/>
            <person name="Rivas-Marin E."/>
            <person name="Kohn T."/>
            <person name="Peeters S.H."/>
            <person name="Heuer A."/>
            <person name="Rast P."/>
            <person name="Oberbeckmann S."/>
            <person name="Bunk B."/>
            <person name="Jeske O."/>
            <person name="Meyerdierks A."/>
            <person name="Storesund J.E."/>
            <person name="Kallscheuer N."/>
            <person name="Luecker S."/>
            <person name="Lage O.M."/>
            <person name="Pohl T."/>
            <person name="Merkel B.J."/>
            <person name="Hornburger P."/>
            <person name="Mueller R.-W."/>
            <person name="Bruemmer F."/>
            <person name="Labrenz M."/>
            <person name="Spormann A.M."/>
            <person name="Op den Camp H."/>
            <person name="Overmann J."/>
            <person name="Amann R."/>
            <person name="Jetten M.S.M."/>
            <person name="Mascher T."/>
            <person name="Medema M.H."/>
            <person name="Devos D.P."/>
            <person name="Kaster A.-K."/>
            <person name="Ovreas L."/>
            <person name="Rohde M."/>
            <person name="Galperin M.Y."/>
            <person name="Jogler C."/>
        </authorList>
    </citation>
    <scope>NUCLEOTIDE SEQUENCE [LARGE SCALE GENOMIC DNA]</scope>
    <source>
        <strain evidence="20 21">Poly30</strain>
    </source>
</reference>
<comment type="similarity">
    <text evidence="1 16">Belongs to the DNA polymerase type-A family.</text>
</comment>
<evidence type="ECO:0000256" key="10">
    <source>
        <dbReference type="ARBA" id="ARBA00022839"/>
    </source>
</evidence>
<dbReference type="Gene3D" id="3.30.70.370">
    <property type="match status" value="1"/>
</dbReference>
<dbReference type="InterPro" id="IPR043502">
    <property type="entry name" value="DNA/RNA_pol_sf"/>
</dbReference>
<evidence type="ECO:0000256" key="14">
    <source>
        <dbReference type="ARBA" id="ARBA00049244"/>
    </source>
</evidence>
<dbReference type="GO" id="GO:0008408">
    <property type="term" value="F:3'-5' exonuclease activity"/>
    <property type="evidence" value="ECO:0007669"/>
    <property type="project" value="UniProtKB-UniRule"/>
</dbReference>
<evidence type="ECO:0000256" key="4">
    <source>
        <dbReference type="ARBA" id="ARBA00022679"/>
    </source>
</evidence>
<dbReference type="InterPro" id="IPR020046">
    <property type="entry name" value="5-3_exonucl_a-hlix_arch_N"/>
</dbReference>
<dbReference type="CDD" id="cd09898">
    <property type="entry name" value="H3TH_53EXO"/>
    <property type="match status" value="1"/>
</dbReference>
<dbReference type="FunFam" id="1.10.150.20:FF:000003">
    <property type="entry name" value="DNA polymerase I"/>
    <property type="match status" value="1"/>
</dbReference>
<sequence length="905" mass="100161">MSRLFLFDGTAVAYRSHFAMMRSGLSTADGRPTGAVYGFTMALRRILREEKPDLVAVALDAKGPTFRHEKFAEYKATRERAPEEMIQQLEDIREVIKAHGIPLFEIPGYEADDVIGTLATRAAEAGHEVRIVTGDKDMMQLVSEHVKLHNIFKPGVDLVIEGPAEVEAKFGTTPDHVIDVLAIMGDTSDNIPGVKGIGEKGAQKLIQEFGSVPALLERLDEVKGKTKEKLEADRAMLELSLELVTIDTDVPLDPGFESIHPATPDVNALRDLFQGLDFRSLMDEVAASVDSDGPGEREDVIVETREALETMIAELTEAGTFAWDTETTGLKSLEVDLVGMSFCAEGGRAFYVPFNTKEPILEGGTAALLDALRPLMTDPELYRIGQNEKYDALVMGAHGIFVPPPYFDTMVASFTIHGSARRHNLDDMALVELGMTKIPTSQLLGKGKNQVTMAEIPIDEVAEYACEDADATFRLYERFSKDLEETDNEKLFHELEMPLVRVLTKMERRGIRLDTAAIKALDKELMKEIDSAEEDVKRLAGEPGLKVNSPKALGLVLFEKLRIQDEAGVKRVKKTKTGYSTDQATLNENYGDVEIVKRLLEYREVMKLKNTYVDALPTFVNPKTGRIHCSFSQTVAATGRLSSSDPNLQNIPVRTERGRKLRAAFVPREPDEHGEWVLLAADYSQVELRILAHLSGDEKLAEAFREGRDIHASTASLVFGVAQEDVDRTMRSQAKAINFGLLYGMGPQRLARETGLTVPEAKDFIERYFEAFPKVRGWIDGVLEGARETGHVETLMGRRRPMPDVNSTNQRVRAAAENAAVNTPVQGSAADIIKKAMIDLDQRLDASDLQAQLLLQVHDELVLEVPVSELEATTKMVKDAMENAVALDVPLNVDFGHGKNWLEAH</sequence>
<evidence type="ECO:0000256" key="1">
    <source>
        <dbReference type="ARBA" id="ARBA00007705"/>
    </source>
</evidence>
<organism evidence="20 21">
    <name type="scientific">Saltatorellus ferox</name>
    <dbReference type="NCBI Taxonomy" id="2528018"/>
    <lineage>
        <taxon>Bacteria</taxon>
        <taxon>Pseudomonadati</taxon>
        <taxon>Planctomycetota</taxon>
        <taxon>Planctomycetia</taxon>
        <taxon>Planctomycetia incertae sedis</taxon>
        <taxon>Saltatorellus</taxon>
    </lineage>
</organism>
<evidence type="ECO:0000256" key="3">
    <source>
        <dbReference type="ARBA" id="ARBA00020311"/>
    </source>
</evidence>
<dbReference type="Gene3D" id="3.40.50.1010">
    <property type="entry name" value="5'-nuclease"/>
    <property type="match status" value="1"/>
</dbReference>
<evidence type="ECO:0000256" key="6">
    <source>
        <dbReference type="ARBA" id="ARBA00022705"/>
    </source>
</evidence>
<comment type="catalytic activity">
    <reaction evidence="14 16">
        <text>DNA(n) + a 2'-deoxyribonucleoside 5'-triphosphate = DNA(n+1) + diphosphate</text>
        <dbReference type="Rhea" id="RHEA:22508"/>
        <dbReference type="Rhea" id="RHEA-COMP:17339"/>
        <dbReference type="Rhea" id="RHEA-COMP:17340"/>
        <dbReference type="ChEBI" id="CHEBI:33019"/>
        <dbReference type="ChEBI" id="CHEBI:61560"/>
        <dbReference type="ChEBI" id="CHEBI:173112"/>
        <dbReference type="EC" id="2.7.7.7"/>
    </reaction>
</comment>
<dbReference type="PRINTS" id="PR00868">
    <property type="entry name" value="DNAPOLI"/>
</dbReference>
<dbReference type="InterPro" id="IPR018320">
    <property type="entry name" value="DNA_polymerase_1"/>
</dbReference>
<dbReference type="CDD" id="cd06139">
    <property type="entry name" value="DNA_polA_I_Ecoli_like_exo"/>
    <property type="match status" value="1"/>
</dbReference>
<dbReference type="InterPro" id="IPR012337">
    <property type="entry name" value="RNaseH-like_sf"/>
</dbReference>
<evidence type="ECO:0000259" key="17">
    <source>
        <dbReference type="SMART" id="SM00474"/>
    </source>
</evidence>
<comment type="function">
    <text evidence="16">In addition to polymerase activity, this DNA polymerase exhibits 3'-5' and 5'-3' exonuclease activity.</text>
</comment>
<dbReference type="EC" id="2.7.7.7" evidence="2 15"/>
<dbReference type="InterPro" id="IPR036397">
    <property type="entry name" value="RNaseH_sf"/>
</dbReference>
<name>A0A518EVH7_9BACT</name>
<dbReference type="SUPFAM" id="SSF56672">
    <property type="entry name" value="DNA/RNA polymerases"/>
    <property type="match status" value="1"/>
</dbReference>
<dbReference type="GO" id="GO:0003887">
    <property type="term" value="F:DNA-directed DNA polymerase activity"/>
    <property type="evidence" value="ECO:0007669"/>
    <property type="project" value="UniProtKB-UniRule"/>
</dbReference>
<evidence type="ECO:0000256" key="8">
    <source>
        <dbReference type="ARBA" id="ARBA00022763"/>
    </source>
</evidence>
<keyword evidence="10 16" id="KW-0269">Exonuclease</keyword>
<keyword evidence="5 16" id="KW-0548">Nucleotidyltransferase</keyword>
<keyword evidence="4 16" id="KW-0808">Transferase</keyword>
<evidence type="ECO:0000256" key="2">
    <source>
        <dbReference type="ARBA" id="ARBA00012417"/>
    </source>
</evidence>
<dbReference type="PANTHER" id="PTHR10133:SF27">
    <property type="entry name" value="DNA POLYMERASE NU"/>
    <property type="match status" value="1"/>
</dbReference>
<dbReference type="SUPFAM" id="SSF47807">
    <property type="entry name" value="5' to 3' exonuclease, C-terminal subdomain"/>
    <property type="match status" value="1"/>
</dbReference>
<dbReference type="GO" id="GO:0006302">
    <property type="term" value="P:double-strand break repair"/>
    <property type="evidence" value="ECO:0007669"/>
    <property type="project" value="TreeGrafter"/>
</dbReference>
<keyword evidence="21" id="KW-1185">Reference proteome</keyword>
<feature type="domain" description="3'-5' exonuclease" evidence="17">
    <location>
        <begin position="299"/>
        <end position="484"/>
    </location>
</feature>
<dbReference type="InterPro" id="IPR036279">
    <property type="entry name" value="5-3_exonuclease_C_sf"/>
</dbReference>
<dbReference type="FunFam" id="1.10.150.20:FF:000002">
    <property type="entry name" value="DNA polymerase I"/>
    <property type="match status" value="1"/>
</dbReference>
<dbReference type="SUPFAM" id="SSF53098">
    <property type="entry name" value="Ribonuclease H-like"/>
    <property type="match status" value="1"/>
</dbReference>
<keyword evidence="7" id="KW-0540">Nuclease</keyword>
<keyword evidence="8 16" id="KW-0227">DNA damage</keyword>
<dbReference type="Gene3D" id="3.30.420.10">
    <property type="entry name" value="Ribonuclease H-like superfamily/Ribonuclease H"/>
    <property type="match status" value="1"/>
</dbReference>
<dbReference type="Pfam" id="PF00476">
    <property type="entry name" value="DNA_pol_A"/>
    <property type="match status" value="1"/>
</dbReference>
<dbReference type="PROSITE" id="PS00447">
    <property type="entry name" value="DNA_POLYMERASE_A"/>
    <property type="match status" value="1"/>
</dbReference>
<dbReference type="AlphaFoldDB" id="A0A518EVH7"/>
<dbReference type="SMART" id="SM00474">
    <property type="entry name" value="35EXOc"/>
    <property type="match status" value="1"/>
</dbReference>
<dbReference type="OrthoDB" id="9806424at2"/>
<feature type="domain" description="DNA-directed DNA polymerase family A palm" evidence="19">
    <location>
        <begin position="658"/>
        <end position="869"/>
    </location>
</feature>
<dbReference type="Pfam" id="PF02739">
    <property type="entry name" value="5_3_exonuc_N"/>
    <property type="match status" value="1"/>
</dbReference>
<dbReference type="InterPro" id="IPR019760">
    <property type="entry name" value="DNA-dir_DNA_pol_A_CS"/>
</dbReference>
<dbReference type="NCBIfam" id="NF004397">
    <property type="entry name" value="PRK05755.1"/>
    <property type="match status" value="1"/>
</dbReference>
<dbReference type="Pfam" id="PF01612">
    <property type="entry name" value="DNA_pol_A_exo1"/>
    <property type="match status" value="1"/>
</dbReference>
<keyword evidence="12 16" id="KW-0238">DNA-binding</keyword>
<dbReference type="FunFam" id="3.40.50.1010:FF:000001">
    <property type="entry name" value="DNA polymerase I"/>
    <property type="match status" value="1"/>
</dbReference>
<evidence type="ECO:0000256" key="12">
    <source>
        <dbReference type="ARBA" id="ARBA00023125"/>
    </source>
</evidence>
<evidence type="ECO:0000256" key="5">
    <source>
        <dbReference type="ARBA" id="ARBA00022695"/>
    </source>
</evidence>
<dbReference type="SMART" id="SM00482">
    <property type="entry name" value="POLAc"/>
    <property type="match status" value="1"/>
</dbReference>
<dbReference type="InterPro" id="IPR020045">
    <property type="entry name" value="DNA_polI_H3TH"/>
</dbReference>
<dbReference type="EMBL" id="CP036434">
    <property type="protein sequence ID" value="QDV08068.1"/>
    <property type="molecule type" value="Genomic_DNA"/>
</dbReference>
<dbReference type="InterPro" id="IPR001098">
    <property type="entry name" value="DNA-dir_DNA_pol_A_palm_dom"/>
</dbReference>
<dbReference type="GO" id="GO:0006261">
    <property type="term" value="P:DNA-templated DNA replication"/>
    <property type="evidence" value="ECO:0007669"/>
    <property type="project" value="UniProtKB-UniRule"/>
</dbReference>